<keyword evidence="3" id="KW-1185">Reference proteome</keyword>
<dbReference type="KEGG" id="bths:CNY62_07345"/>
<organism evidence="1 3">
    <name type="scientific">Brochothrix thermosphacta</name>
    <name type="common">Microbacterium thermosphactum</name>
    <dbReference type="NCBI Taxonomy" id="2756"/>
    <lineage>
        <taxon>Bacteria</taxon>
        <taxon>Bacillati</taxon>
        <taxon>Bacillota</taxon>
        <taxon>Bacilli</taxon>
        <taxon>Bacillales</taxon>
        <taxon>Listeriaceae</taxon>
        <taxon>Brochothrix</taxon>
    </lineage>
</organism>
<dbReference type="Proteomes" id="UP000243591">
    <property type="component" value="Chromosome"/>
</dbReference>
<dbReference type="AlphaFoldDB" id="A0A1D2LG58"/>
<evidence type="ECO:0000313" key="2">
    <source>
        <dbReference type="EMBL" id="SPP30272.1"/>
    </source>
</evidence>
<evidence type="ECO:0000313" key="3">
    <source>
        <dbReference type="Proteomes" id="UP000243591"/>
    </source>
</evidence>
<proteinExistence type="predicted"/>
<name>A0A1D2LG58_BROTH</name>
<reference evidence="4" key="2">
    <citation type="submission" date="2018-04" db="EMBL/GenBank/DDBJ databases">
        <authorList>
            <person name="Illikoud N."/>
        </authorList>
    </citation>
    <scope>NUCLEOTIDE SEQUENCE [LARGE SCALE GENOMIC DNA]</scope>
</reference>
<evidence type="ECO:0000313" key="4">
    <source>
        <dbReference type="Proteomes" id="UP000270190"/>
    </source>
</evidence>
<evidence type="ECO:0000313" key="1">
    <source>
        <dbReference type="EMBL" id="ATF26221.1"/>
    </source>
</evidence>
<gene>
    <name evidence="2" type="ORF">BTBSAS_70123</name>
    <name evidence="1" type="ORF">CNY62_07345</name>
</gene>
<dbReference type="InterPro" id="IPR036322">
    <property type="entry name" value="WD40_repeat_dom_sf"/>
</dbReference>
<accession>A0A1D2LG58</accession>
<dbReference type="EMBL" id="OUNC01000067">
    <property type="protein sequence ID" value="SPP30272.1"/>
    <property type="molecule type" value="Genomic_DNA"/>
</dbReference>
<dbReference type="SUPFAM" id="SSF50978">
    <property type="entry name" value="WD40 repeat-like"/>
    <property type="match status" value="1"/>
</dbReference>
<dbReference type="EMBL" id="CP023483">
    <property type="protein sequence ID" value="ATF26221.1"/>
    <property type="molecule type" value="Genomic_DNA"/>
</dbReference>
<sequence length="218" mass="25387">MQYVEEGVNLFARSNTLYFNNGNKLYKKTNQRPVELINDENYIAAKFGEAWIAVFEVIEKKNENWLDVHAQFYDDKLLVAMPFPTKEIYLFDKLGLIVTHHFLEEPISAIDINKRTKEIITLSDDGSLLSYYSYENNVLVLVKQLQLKVQYTQMCYCHKGILLVNTSEQKVILCNEETESDWLKFEGKIFDIISLDKPVFYGMFLGGIYQIEPAELIV</sequence>
<reference evidence="1 3" key="1">
    <citation type="submission" date="2017-09" db="EMBL/GenBank/DDBJ databases">
        <title>Complete Genome Sequences of Two Strains of the Meat Spoilage Bacterium Brochothrix thermosphacta Isolated from Ground Chicken.</title>
        <authorList>
            <person name="Paoli G.C."/>
            <person name="Wijey C."/>
            <person name="Chen C.-Y."/>
            <person name="Nguyen L."/>
            <person name="Yan X."/>
            <person name="Irwin P.L."/>
        </authorList>
    </citation>
    <scope>NUCLEOTIDE SEQUENCE [LARGE SCALE GENOMIC DNA]</scope>
    <source>
        <strain evidence="1 3">BI</strain>
    </source>
</reference>
<protein>
    <submittedName>
        <fullName evidence="1">Uncharacterized protein</fullName>
    </submittedName>
</protein>
<dbReference type="RefSeq" id="WP_029091896.1">
    <property type="nucleotide sequence ID" value="NZ_CBCPHX010000006.1"/>
</dbReference>
<dbReference type="OrthoDB" id="9964462at2"/>
<dbReference type="Proteomes" id="UP000270190">
    <property type="component" value="Unassembled WGS sequence"/>
</dbReference>
<reference evidence="2" key="3">
    <citation type="submission" date="2018-04" db="EMBL/GenBank/DDBJ databases">
        <authorList>
            <person name="Go L.Y."/>
            <person name="Mitchell J.A."/>
        </authorList>
    </citation>
    <scope>NUCLEOTIDE SEQUENCE</scope>
    <source>
        <strain evidence="2">BSAS1 3</strain>
    </source>
</reference>